<feature type="non-terminal residue" evidence="1">
    <location>
        <position position="62"/>
    </location>
</feature>
<name>A0ACA9R9V2_9GLOM</name>
<dbReference type="Proteomes" id="UP000789920">
    <property type="component" value="Unassembled WGS sequence"/>
</dbReference>
<reference evidence="1" key="1">
    <citation type="submission" date="2021-06" db="EMBL/GenBank/DDBJ databases">
        <authorList>
            <person name="Kallberg Y."/>
            <person name="Tangrot J."/>
            <person name="Rosling A."/>
        </authorList>
    </citation>
    <scope>NUCLEOTIDE SEQUENCE</scope>
    <source>
        <strain evidence="1">MA461A</strain>
    </source>
</reference>
<keyword evidence="2" id="KW-1185">Reference proteome</keyword>
<evidence type="ECO:0000313" key="1">
    <source>
        <dbReference type="EMBL" id="CAG8784103.1"/>
    </source>
</evidence>
<gene>
    <name evidence="1" type="ORF">RPERSI_LOCUS18027</name>
</gene>
<organism evidence="1 2">
    <name type="scientific">Racocetra persica</name>
    <dbReference type="NCBI Taxonomy" id="160502"/>
    <lineage>
        <taxon>Eukaryota</taxon>
        <taxon>Fungi</taxon>
        <taxon>Fungi incertae sedis</taxon>
        <taxon>Mucoromycota</taxon>
        <taxon>Glomeromycotina</taxon>
        <taxon>Glomeromycetes</taxon>
        <taxon>Diversisporales</taxon>
        <taxon>Gigasporaceae</taxon>
        <taxon>Racocetra</taxon>
    </lineage>
</organism>
<evidence type="ECO:0000313" key="2">
    <source>
        <dbReference type="Proteomes" id="UP000789920"/>
    </source>
</evidence>
<accession>A0ACA9R9V2</accession>
<dbReference type="EMBL" id="CAJVQC010047085">
    <property type="protein sequence ID" value="CAG8784103.1"/>
    <property type="molecule type" value="Genomic_DNA"/>
</dbReference>
<sequence>PVENRKVGNISLDDREEVYLKKPEYSPDPDDEKAQESRFVNKLNNKASEEEAMILMEALLDV</sequence>
<feature type="non-terminal residue" evidence="1">
    <location>
        <position position="1"/>
    </location>
</feature>
<proteinExistence type="predicted"/>
<comment type="caution">
    <text evidence="1">The sequence shown here is derived from an EMBL/GenBank/DDBJ whole genome shotgun (WGS) entry which is preliminary data.</text>
</comment>
<protein>
    <submittedName>
        <fullName evidence="1">26376_t:CDS:1</fullName>
    </submittedName>
</protein>